<feature type="active site" description="Proton acceptor; for dehydratase activity" evidence="9">
    <location>
        <position position="2749"/>
    </location>
</feature>
<dbReference type="SUPFAM" id="SSF52151">
    <property type="entry name" value="FabD/lysophospholipase-like"/>
    <property type="match status" value="2"/>
</dbReference>
<dbReference type="PROSITE" id="PS00606">
    <property type="entry name" value="KS3_1"/>
    <property type="match status" value="2"/>
</dbReference>
<dbReference type="GO" id="GO:0031177">
    <property type="term" value="F:phosphopantetheine binding"/>
    <property type="evidence" value="ECO:0007669"/>
    <property type="project" value="InterPro"/>
</dbReference>
<sequence length="3619" mass="379052">MSNEQKLRDYLKRVTTDLAETRRRLGQAEAARHEPIAIVGMACRYPGGVESPEDLWELVAEGRDAIDVMPGDRGWDVDALYDPDPSSTGKTYSREGGFLRNAAEFDPAFFGISPREALAMDPQQRLLLETSWEAFERAGIDPATLRGSRTGVFAGVMYHDYGSRLGAGTVPEDVEGYVGNGSAGSIATGRIAYTLGLEGPAVTVDTACSSSLVAMHLAIQAIRQGECSMALAGGVTVMATPDTFVEFSRQRGLAPDGRCKAFGAGADGTGWAEGAGMLLVERLSDAERLGHPILAVVRGSAVNQDGASNGLTAPNGPSQQRVIRQALATAGLGPTDIDAVEGHGTGTSLGDPIEVQALQATYGQERPAERPLWLGSLKSNIGHAQAAAGVGGVIKMVMALREGVLPRTLHADEPSHQVDWTAGAVRLLTEQSAWPDTDRPRRAAVSSFGVSGTNAHVIIEQPSEPAHPADTDPESHSDSEADSDGTPVVHPALLPWPVSARGADAVRAQAARLHAHLLARPDLTAADVAFSLGTTRTALPHRFIALGTDRAELINTLARFAEGSESAADCVTGTATPSATAFLFSGQGSQWAGMGRELQARFPRFRQALDAVCAVLDPLLERPLREVMLAAPGTTQAEALDTTGFTQPAVFALEVALFRLLESWGIRPDLLAGHSIGEIAAAHVSGMLSLEDACTLVAARAGLMQRLPSGGTMVAVEADPDEVLPLLAGHEHEVGLAAVNAPGAVVLSGADTAVREIVALLTERGRRTKRLRVSHAFHSPLMEPMLDEFRRTLARVTFREPGIPIVSTVTGATDPEEMRTADYWVTHVRATVRFADAVTALHAQGVGRWVEVGPSATLLPGIQQTLDVMDGPDGSAGPAGPEGDGGAAVVAPVGSDVVVSVLRRAEPEEKALLTAVTRLHAAGTSVDWAAVLEGLGAQRVDLPTYAFQRQRYWLDVPAGTGDMSAVGLGAAHHPLLGASVALAEADGVLLTGQLSPAAQPWLADHTVGGATLVPGAALVELALRAGDEVGCGRVDDLTLEAPLVLPPEGAVQVQVTVGAPDERGARPVHVYSRPQPDPRHPRSADTGWTRHATGLLTPGTPALAPSDDFTAWPPRAAEPVGVEGFYEDLADRGYEYGPAFQGLLRAWRRGEELFAEVALPEQQASGVGGFGLHPALLDAALHPIGLTSLVADGATRLPFAWTGVTLHAVGATALRVRIAPTGPDSFSMTAADPTGAPVAAVESLNVREVSGEQVIAAMGPAATGVGADSLFEVEWVSAADSGSAEAEAEAGSASWAVLGDSSLAEGGPVFADVEALVASSQDLPGTVVLECPAVEGAPVPDAVRDRLTGVLSVLQRWVADERLASSRLVVVTRGAVAASANEPADVRVAPVWGLVRAAQAEHPGRFVLADLPAGAGARELAAGLACDEPQWAVRDGAVHVPRLVRAQPAVSGVPAFGDGPVLITGASGALGGVVARHLVSVHGVRELVLLSRRGPAADGMDTLRDELTHQGASIDVLACDAADRNALAQALSGRRLTAVIHAAGVLDDGVLEALDASRLDTVLRPKMDAAWNLHELTRHLDLTAFVLFSSATGVLGNAGQANYAAANVFLDALAQTRRTENLPGHSLAWGLWADDSAMTVGLSESDRHRIARLGAQPLNETEALTLLDRALGEDAPGLLVPVRLSRPALRAQAQAGTLPMLMRALVPATVRRHAAAGAAGVVAGGGALADRLIGLSATEREEHVQDLVRREVAGVLGHATPDAIQATQSFKELGFDSLTAVDLRNRLTAATGLRLPATLIFDHPTSAALADRVLNDLVDDSAETPADSARTAVMASSEPVAIVGMGCRFPGGVVSPEGLWEVVLSGADVISEFPTDRGWDVEGLYDPDPDRPGKTYGRRGGFVDAVADFDAGFFGISPREALAMDPQQRLLLETSWEAFERAGIDPATLRGSRTGVFAGVMYHDYASRLREVPGHLEGLMGTGNATSVIAGRLSYTFGLEGPSVSVDTACSSSLVALHLAVQALRAGECEMALAGGVTVMATPEAFINFSRQRGLAADGRCKAFGAGADGTGWAEGAGMLLVERLSDAERLGHPILAVVRGSAVNQDGASNGLTAPNGPSQQRVIRQALATAGLGPTDIDAVEGHGTGTSLGDPIEVQALQATYGQERPAERPLWLGSLKSHIGHAQAAAGVGGVIKMVMALREGVLPRTLHADEPSPHIDWTAGNVRLLTEQSAWPDTDRPRRAAVSSFGFSGTNAHVIIEQPSEPADPADTAPRDRSVVPWVISGASPQALQAQAKQLRSYIAERPGLRPADVAFSLATTRSVLEHRAVVVGADHDDFLTALDTPTETTDTPTGRTAFLFTGQGAQRVGMGRELYNTFPAFRNALDKVCAVLDPLLPRPSREVMWDEDAQALSRTEFTQPTLFAIEVALFRLLESWGIHPDAVTGHSIGEIAAAHVTGVLSLTDACVLVAARGRLMQALPHGGVMIAVQATEDEVLPLLKKVTSQADIAAVNAPEAVVVSGTETEVEHVAGILTAQGRRVKRLTVSHAFHSPLMDPILKDFQTVVEGLSFHQPSLPFVSTVTGTLAGAEITEPAYWVRHVRQTVRFADGLRTLHGLGVRKFIEIGPDAILTGLVEQTLDTQAVPVLRRDRDEVRAAVEAVGRLHLAGIPVDWPAVLPGARRVELPTYAFQHERYWLEETAGAGDVTAAGLQGARHPLLGAAMELAGSDRTVFSGRLSVASHGWLADHTVGGVMLVPGAALVELALRTGDEVGCGRLEELTLQAPLVLPETGAVQLQVSVGEADAEGRRTVEIHSRPHDLAGATTAEWAAHADGVLAVADAAPDKHDTPWPPARATSVDVSDVYDTLAEKGLVYGPVFRGLRAAWRLGDEVFAEVALPEEAANAADAFGLHPALLDAALHAIGLLQLADSEGMRLPFAWSGVSLQAVGATTLRVRIAPDGRGGATVDLFDEAGLPVARVESLTLREVSREQMAAAASAAGDESLFQVEWVPVVGDPNEAASWAVLGDSPLAEGGPVFADVEALLASSQDLPGTVVLECPAVEDAPVPDAVRDRLTGVLSVLQQWVADERLAPSRLVLVTRGAVAASANGPADVRVAPVWGLVRAAQAEHPGRFVLADLPAGAGARELAAGLACDEPQWAVRDGAIRVPRLVRAQESTDGASGFGDGPVLVTGASGALGGVVARHLVSVHGVRELVLLSRRGLAADGMDTLRDELTHQGASIDVLACDAADRNALAQALSGRRLTAVIHAAGVLDDGVLEALDASRLDTVLRPKMDAAWNLHELTRHLDLTAFVLFSSATGVLGNAGQANYAAANVFLDALAQTRRTENLPGLSLAWGLWAEASAMTAGLSESDRHRIARLGAEPLNEAEGLALLDKAVTGDGEGLLVPVRLNLPALRALADSGRLPALLSGLVRTRPRRAAETKAGSGVGLRDRLAGMNEAEAERHLVRLVRSEVATVLGHASPDAVGSKRSFTELGFDSLTAVELRNRLTAATGLRLPATLIFDHPNSTLLAERIRLEILPEGAAAELDDPEENAFREAVSAIPMSRFREAGLLDVVLQLAGPKRQQETAVEGEETESIDEMDVDNLIRMALDGKDS</sequence>
<dbReference type="InterPro" id="IPR049551">
    <property type="entry name" value="PKS_DH_C"/>
</dbReference>
<dbReference type="SUPFAM" id="SSF47336">
    <property type="entry name" value="ACP-like"/>
    <property type="match status" value="2"/>
</dbReference>
<keyword evidence="7" id="KW-0511">Multifunctional enzyme</keyword>
<dbReference type="InterPro" id="IPR036291">
    <property type="entry name" value="NAD(P)-bd_dom_sf"/>
</dbReference>
<dbReference type="PROSITE" id="PS00012">
    <property type="entry name" value="PHOSPHOPANTETHEINE"/>
    <property type="match status" value="2"/>
</dbReference>
<dbReference type="Pfam" id="PF00550">
    <property type="entry name" value="PP-binding"/>
    <property type="match status" value="2"/>
</dbReference>
<keyword evidence="4" id="KW-0597">Phosphoprotein</keyword>
<feature type="active site" description="Proton donor; for dehydratase activity" evidence="9">
    <location>
        <position position="1178"/>
    </location>
</feature>
<dbReference type="SUPFAM" id="SSF55048">
    <property type="entry name" value="Probable ACP-binding domain of malonyl-CoA ACP transacylase"/>
    <property type="match status" value="2"/>
</dbReference>
<dbReference type="GO" id="GO:0006633">
    <property type="term" value="P:fatty acid biosynthetic process"/>
    <property type="evidence" value="ECO:0007669"/>
    <property type="project" value="InterPro"/>
</dbReference>
<protein>
    <submittedName>
        <fullName evidence="14">SDR family NAD(P)-dependent oxidoreductase</fullName>
    </submittedName>
</protein>
<evidence type="ECO:0000313" key="14">
    <source>
        <dbReference type="EMBL" id="NEV90988.1"/>
    </source>
</evidence>
<evidence type="ECO:0000256" key="9">
    <source>
        <dbReference type="PROSITE-ProRule" id="PRU01363"/>
    </source>
</evidence>
<dbReference type="InterPro" id="IPR057326">
    <property type="entry name" value="KR_dom"/>
</dbReference>
<dbReference type="Gene3D" id="3.30.70.3290">
    <property type="match status" value="2"/>
</dbReference>
<dbReference type="CDD" id="cd08956">
    <property type="entry name" value="KR_3_FAS_SDR_x"/>
    <property type="match status" value="2"/>
</dbReference>
<dbReference type="InterPro" id="IPR032821">
    <property type="entry name" value="PKS_assoc"/>
</dbReference>
<dbReference type="InterPro" id="IPR014031">
    <property type="entry name" value="Ketoacyl_synth_C"/>
</dbReference>
<dbReference type="GO" id="GO:0033068">
    <property type="term" value="P:macrolide biosynthetic process"/>
    <property type="evidence" value="ECO:0007669"/>
    <property type="project" value="UniProtKB-ARBA"/>
</dbReference>
<feature type="domain" description="Carrier" evidence="11">
    <location>
        <begin position="1739"/>
        <end position="1817"/>
    </location>
</feature>
<evidence type="ECO:0000259" key="12">
    <source>
        <dbReference type="PROSITE" id="PS52004"/>
    </source>
</evidence>
<feature type="domain" description="Ketosynthase family 3 (KS3)" evidence="12">
    <location>
        <begin position="1837"/>
        <end position="2263"/>
    </location>
</feature>
<dbReference type="Pfam" id="PF00109">
    <property type="entry name" value="ketoacyl-synt"/>
    <property type="match status" value="2"/>
</dbReference>
<dbReference type="FunFam" id="1.10.1200.10:FF:000007">
    <property type="entry name" value="Probable polyketide synthase pks17"/>
    <property type="match status" value="2"/>
</dbReference>
<organism evidence="14">
    <name type="scientific">Streptomyces tendae</name>
    <dbReference type="NCBI Taxonomy" id="1932"/>
    <lineage>
        <taxon>Bacteria</taxon>
        <taxon>Bacillati</taxon>
        <taxon>Actinomycetota</taxon>
        <taxon>Actinomycetes</taxon>
        <taxon>Kitasatosporales</taxon>
        <taxon>Streptomycetaceae</taxon>
        <taxon>Streptomyces</taxon>
    </lineage>
</organism>
<accession>A0A6B3QTD2</accession>
<evidence type="ECO:0000256" key="6">
    <source>
        <dbReference type="ARBA" id="ARBA00023194"/>
    </source>
</evidence>
<dbReference type="Pfam" id="PF21089">
    <property type="entry name" value="PKS_DH_N"/>
    <property type="match status" value="2"/>
</dbReference>
<comment type="pathway">
    <text evidence="2">Antibiotic biosynthesis.</text>
</comment>
<evidence type="ECO:0000259" key="13">
    <source>
        <dbReference type="PROSITE" id="PS52019"/>
    </source>
</evidence>
<dbReference type="SMART" id="SM00826">
    <property type="entry name" value="PKS_DH"/>
    <property type="match status" value="2"/>
</dbReference>
<dbReference type="PROSITE" id="PS52019">
    <property type="entry name" value="PKS_MFAS_DH"/>
    <property type="match status" value="2"/>
</dbReference>
<dbReference type="InterPro" id="IPR014030">
    <property type="entry name" value="Ketoacyl_synth_N"/>
</dbReference>
<reference evidence="14" key="1">
    <citation type="journal article" date="2020" name="Microorganisms">
        <title>Isolation, Genomic and Metabolomic Characterization of Streptomyces tendae VITAKN with Quorum Sensing Inhibitory Activity from Southern India.</title>
        <authorList>
            <person name="Ishaque N.M."/>
            <person name="Burgsdorf I."/>
            <person name="Limlingan Malit J.J."/>
            <person name="Saha S."/>
            <person name="Teta R."/>
            <person name="Ewe D."/>
            <person name="Kannabiran K."/>
            <person name="Hrouzek P."/>
            <person name="Steindler L."/>
            <person name="Costantino V."/>
            <person name="Saurav K."/>
        </authorList>
    </citation>
    <scope>NUCLEOTIDE SEQUENCE</scope>
    <source>
        <strain evidence="14">VITAKN</strain>
    </source>
</reference>
<dbReference type="Gene3D" id="3.40.366.10">
    <property type="entry name" value="Malonyl-Coenzyme A Acyl Carrier Protein, domain 2"/>
    <property type="match status" value="2"/>
</dbReference>
<feature type="domain" description="Ketosynthase family 3 (KS3)" evidence="12">
    <location>
        <begin position="33"/>
        <end position="461"/>
    </location>
</feature>
<keyword evidence="8" id="KW-0012">Acyltransferase</keyword>
<dbReference type="SMART" id="SM01294">
    <property type="entry name" value="PKS_PP_betabranch"/>
    <property type="match status" value="2"/>
</dbReference>
<keyword evidence="3" id="KW-0596">Phosphopantetheine</keyword>
<evidence type="ECO:0000256" key="8">
    <source>
        <dbReference type="ARBA" id="ARBA00023315"/>
    </source>
</evidence>
<evidence type="ECO:0000259" key="11">
    <source>
        <dbReference type="PROSITE" id="PS50075"/>
    </source>
</evidence>
<dbReference type="GO" id="GO:0004315">
    <property type="term" value="F:3-oxoacyl-[acyl-carrier-protein] synthase activity"/>
    <property type="evidence" value="ECO:0007669"/>
    <property type="project" value="InterPro"/>
</dbReference>
<evidence type="ECO:0000256" key="2">
    <source>
        <dbReference type="ARBA" id="ARBA00004792"/>
    </source>
</evidence>
<dbReference type="SMART" id="SM00823">
    <property type="entry name" value="PKS_PP"/>
    <property type="match status" value="2"/>
</dbReference>
<dbReference type="InterPro" id="IPR036736">
    <property type="entry name" value="ACP-like_sf"/>
</dbReference>
<dbReference type="InterPro" id="IPR015083">
    <property type="entry name" value="NorB/c/GfsB-D-like_docking"/>
</dbReference>
<dbReference type="InterPro" id="IPR009081">
    <property type="entry name" value="PP-bd_ACP"/>
</dbReference>
<dbReference type="InterPro" id="IPR020807">
    <property type="entry name" value="PKS_DH"/>
</dbReference>
<feature type="region of interest" description="Disordered" evidence="10">
    <location>
        <begin position="463"/>
        <end position="486"/>
    </location>
</feature>
<dbReference type="Gene3D" id="1.10.1200.10">
    <property type="entry name" value="ACP-like"/>
    <property type="match status" value="2"/>
</dbReference>
<proteinExistence type="predicted"/>
<dbReference type="Pfam" id="PF02801">
    <property type="entry name" value="Ketoacyl-synt_C"/>
    <property type="match status" value="2"/>
</dbReference>
<dbReference type="Pfam" id="PF16197">
    <property type="entry name" value="KAsynt_C_assoc"/>
    <property type="match status" value="2"/>
</dbReference>
<dbReference type="PANTHER" id="PTHR43775:SF51">
    <property type="entry name" value="INACTIVE PHENOLPHTHIOCEROL SYNTHESIS POLYKETIDE SYNTHASE TYPE I PKS1-RELATED"/>
    <property type="match status" value="1"/>
</dbReference>
<evidence type="ECO:0000256" key="4">
    <source>
        <dbReference type="ARBA" id="ARBA00022553"/>
    </source>
</evidence>
<dbReference type="Pfam" id="PF14765">
    <property type="entry name" value="PS-DH"/>
    <property type="match status" value="2"/>
</dbReference>
<feature type="region of interest" description="N-terminal hotdog fold" evidence="9">
    <location>
        <begin position="973"/>
        <end position="1103"/>
    </location>
</feature>
<dbReference type="PROSITE" id="PS52004">
    <property type="entry name" value="KS3_2"/>
    <property type="match status" value="2"/>
</dbReference>
<dbReference type="SMART" id="SM00827">
    <property type="entry name" value="PKS_AT"/>
    <property type="match status" value="2"/>
</dbReference>
<dbReference type="InterPro" id="IPR018201">
    <property type="entry name" value="Ketoacyl_synth_AS"/>
</dbReference>
<dbReference type="GO" id="GO:0004312">
    <property type="term" value="F:fatty acid synthase activity"/>
    <property type="evidence" value="ECO:0007669"/>
    <property type="project" value="TreeGrafter"/>
</dbReference>
<feature type="region of interest" description="N-terminal hotdog fold" evidence="9">
    <location>
        <begin position="2717"/>
        <end position="2844"/>
    </location>
</feature>
<dbReference type="Pfam" id="PF22953">
    <property type="entry name" value="SpnB_Rossmann"/>
    <property type="match status" value="2"/>
</dbReference>
<dbReference type="CDD" id="cd00833">
    <property type="entry name" value="PKS"/>
    <property type="match status" value="2"/>
</dbReference>
<dbReference type="FunFam" id="3.40.47.10:FF:000019">
    <property type="entry name" value="Polyketide synthase type I"/>
    <property type="match status" value="2"/>
</dbReference>
<feature type="region of interest" description="C-terminal hotdog fold" evidence="9">
    <location>
        <begin position="2856"/>
        <end position="2994"/>
    </location>
</feature>
<dbReference type="InterPro" id="IPR020841">
    <property type="entry name" value="PKS_Beta-ketoAc_synthase_dom"/>
</dbReference>
<feature type="region of interest" description="Disordered" evidence="10">
    <location>
        <begin position="1065"/>
        <end position="1094"/>
    </location>
</feature>
<feature type="active site" description="Proton donor; for dehydratase activity" evidence="9">
    <location>
        <position position="2917"/>
    </location>
</feature>
<dbReference type="InterPro" id="IPR014043">
    <property type="entry name" value="Acyl_transferase_dom"/>
</dbReference>
<comment type="caution">
    <text evidence="14">The sequence shown here is derived from an EMBL/GenBank/DDBJ whole genome shotgun (WGS) entry which is preliminary data.</text>
</comment>
<dbReference type="Pfam" id="PF00698">
    <property type="entry name" value="Acyl_transf_1"/>
    <property type="match status" value="2"/>
</dbReference>
<feature type="compositionally biased region" description="Basic and acidic residues" evidence="10">
    <location>
        <begin position="467"/>
        <end position="479"/>
    </location>
</feature>
<feature type="active site" description="Proton acceptor; for dehydratase activity" evidence="9">
    <location>
        <position position="1005"/>
    </location>
</feature>
<evidence type="ECO:0000256" key="5">
    <source>
        <dbReference type="ARBA" id="ARBA00022679"/>
    </source>
</evidence>
<dbReference type="FunFam" id="3.40.366.10:FF:000002">
    <property type="entry name" value="Probable polyketide synthase 2"/>
    <property type="match status" value="2"/>
</dbReference>
<dbReference type="InterPro" id="IPR016035">
    <property type="entry name" value="Acyl_Trfase/lysoPLipase"/>
</dbReference>
<gene>
    <name evidence="14" type="ORF">GUR47_30605</name>
</gene>
<dbReference type="InterPro" id="IPR016039">
    <property type="entry name" value="Thiolase-like"/>
</dbReference>
<dbReference type="RefSeq" id="WP_164460412.1">
    <property type="nucleotide sequence ID" value="NZ_JAAIFS010000008.1"/>
</dbReference>
<evidence type="ECO:0000256" key="10">
    <source>
        <dbReference type="SAM" id="MobiDB-lite"/>
    </source>
</evidence>
<evidence type="ECO:0000256" key="1">
    <source>
        <dbReference type="ARBA" id="ARBA00001957"/>
    </source>
</evidence>
<dbReference type="PROSITE" id="PS50075">
    <property type="entry name" value="CARRIER"/>
    <property type="match status" value="2"/>
</dbReference>
<feature type="region of interest" description="C-terminal hotdog fold" evidence="9">
    <location>
        <begin position="1117"/>
        <end position="1255"/>
    </location>
</feature>
<dbReference type="InterPro" id="IPR049900">
    <property type="entry name" value="PKS_mFAS_DH"/>
</dbReference>
<dbReference type="SMART" id="SM00825">
    <property type="entry name" value="PKS_KS"/>
    <property type="match status" value="2"/>
</dbReference>
<keyword evidence="5" id="KW-0808">Transferase</keyword>
<dbReference type="Gene3D" id="3.40.47.10">
    <property type="match status" value="2"/>
</dbReference>
<dbReference type="InterPro" id="IPR055123">
    <property type="entry name" value="SpnB-like_Rossmann"/>
</dbReference>
<feature type="domain" description="Carrier" evidence="11">
    <location>
        <begin position="3463"/>
        <end position="3541"/>
    </location>
</feature>
<dbReference type="InterPro" id="IPR013968">
    <property type="entry name" value="PKS_KR"/>
</dbReference>
<dbReference type="InterPro" id="IPR042104">
    <property type="entry name" value="PKS_dehydratase_sf"/>
</dbReference>
<evidence type="ECO:0000256" key="7">
    <source>
        <dbReference type="ARBA" id="ARBA00023268"/>
    </source>
</evidence>
<dbReference type="InterPro" id="IPR006162">
    <property type="entry name" value="Ppantetheine_attach_site"/>
</dbReference>
<dbReference type="PANTHER" id="PTHR43775">
    <property type="entry name" value="FATTY ACID SYNTHASE"/>
    <property type="match status" value="1"/>
</dbReference>
<dbReference type="SMART" id="SM00822">
    <property type="entry name" value="PKS_KR"/>
    <property type="match status" value="2"/>
</dbReference>
<dbReference type="InterPro" id="IPR016036">
    <property type="entry name" value="Malonyl_transacylase_ACP-bd"/>
</dbReference>
<dbReference type="InterPro" id="IPR050091">
    <property type="entry name" value="PKS_NRPS_Biosynth_Enz"/>
</dbReference>
<dbReference type="SUPFAM" id="SSF51735">
    <property type="entry name" value="NAD(P)-binding Rossmann-fold domains"/>
    <property type="match status" value="4"/>
</dbReference>
<dbReference type="Gene3D" id="3.10.129.110">
    <property type="entry name" value="Polyketide synthase dehydratase"/>
    <property type="match status" value="2"/>
</dbReference>
<dbReference type="InterPro" id="IPR001227">
    <property type="entry name" value="Ac_transferase_dom_sf"/>
</dbReference>
<evidence type="ECO:0000256" key="3">
    <source>
        <dbReference type="ARBA" id="ARBA00022450"/>
    </source>
</evidence>
<feature type="domain" description="PKS/mFAS DH" evidence="13">
    <location>
        <begin position="973"/>
        <end position="1255"/>
    </location>
</feature>
<dbReference type="Pfam" id="PF08659">
    <property type="entry name" value="KR"/>
    <property type="match status" value="2"/>
</dbReference>
<dbReference type="InterPro" id="IPR049552">
    <property type="entry name" value="PKS_DH_N"/>
</dbReference>
<comment type="cofactor">
    <cofactor evidence="1">
        <name>pantetheine 4'-phosphate</name>
        <dbReference type="ChEBI" id="CHEBI:47942"/>
    </cofactor>
</comment>
<dbReference type="EMBL" id="JAAIFS010000008">
    <property type="protein sequence ID" value="NEV90988.1"/>
    <property type="molecule type" value="Genomic_DNA"/>
</dbReference>
<feature type="domain" description="PKS/mFAS DH" evidence="13">
    <location>
        <begin position="2717"/>
        <end position="2994"/>
    </location>
</feature>
<dbReference type="Gene3D" id="3.40.50.720">
    <property type="entry name" value="NAD(P)-binding Rossmann-like Domain"/>
    <property type="match status" value="2"/>
</dbReference>
<name>A0A6B3QTD2_STRTE</name>
<dbReference type="InterPro" id="IPR020806">
    <property type="entry name" value="PKS_PP-bd"/>
</dbReference>
<keyword evidence="6" id="KW-0045">Antibiotic biosynthesis</keyword>
<dbReference type="SUPFAM" id="SSF53901">
    <property type="entry name" value="Thiolase-like"/>
    <property type="match status" value="2"/>
</dbReference>
<dbReference type="Pfam" id="PF08990">
    <property type="entry name" value="Docking"/>
    <property type="match status" value="1"/>
</dbReference>